<comment type="caution">
    <text evidence="2">The sequence shown here is derived from an EMBL/GenBank/DDBJ whole genome shotgun (WGS) entry which is preliminary data.</text>
</comment>
<organism evidence="2 3">
    <name type="scientific">Morella rubra</name>
    <name type="common">Chinese bayberry</name>
    <dbReference type="NCBI Taxonomy" id="262757"/>
    <lineage>
        <taxon>Eukaryota</taxon>
        <taxon>Viridiplantae</taxon>
        <taxon>Streptophyta</taxon>
        <taxon>Embryophyta</taxon>
        <taxon>Tracheophyta</taxon>
        <taxon>Spermatophyta</taxon>
        <taxon>Magnoliopsida</taxon>
        <taxon>eudicotyledons</taxon>
        <taxon>Gunneridae</taxon>
        <taxon>Pentapetalae</taxon>
        <taxon>rosids</taxon>
        <taxon>fabids</taxon>
        <taxon>Fagales</taxon>
        <taxon>Myricaceae</taxon>
        <taxon>Morella</taxon>
    </lineage>
</organism>
<reference evidence="2 3" key="1">
    <citation type="journal article" date="2019" name="Plant Biotechnol. J.">
        <title>The red bayberry genome and genetic basis of sex determination.</title>
        <authorList>
            <person name="Jia H.M."/>
            <person name="Jia H.J."/>
            <person name="Cai Q.L."/>
            <person name="Wang Y."/>
            <person name="Zhao H.B."/>
            <person name="Yang W.F."/>
            <person name="Wang G.Y."/>
            <person name="Li Y.H."/>
            <person name="Zhan D.L."/>
            <person name="Shen Y.T."/>
            <person name="Niu Q.F."/>
            <person name="Chang L."/>
            <person name="Qiu J."/>
            <person name="Zhao L."/>
            <person name="Xie H.B."/>
            <person name="Fu W.Y."/>
            <person name="Jin J."/>
            <person name="Li X.W."/>
            <person name="Jiao Y."/>
            <person name="Zhou C.C."/>
            <person name="Tu T."/>
            <person name="Chai C.Y."/>
            <person name="Gao J.L."/>
            <person name="Fan L.J."/>
            <person name="van de Weg E."/>
            <person name="Wang J.Y."/>
            <person name="Gao Z.S."/>
        </authorList>
    </citation>
    <scope>NUCLEOTIDE SEQUENCE [LARGE SCALE GENOMIC DNA]</scope>
    <source>
        <tissue evidence="2">Leaves</tissue>
    </source>
</reference>
<gene>
    <name evidence="2" type="ORF">CJ030_MR2G004719</name>
</gene>
<dbReference type="EMBL" id="RXIC02000020">
    <property type="protein sequence ID" value="KAB1223713.1"/>
    <property type="molecule type" value="Genomic_DNA"/>
</dbReference>
<protein>
    <submittedName>
        <fullName evidence="2">Uncharacterized protein</fullName>
    </submittedName>
</protein>
<name>A0A6A1WFR8_9ROSI</name>
<evidence type="ECO:0000313" key="3">
    <source>
        <dbReference type="Proteomes" id="UP000516437"/>
    </source>
</evidence>
<accession>A0A6A1WFR8</accession>
<evidence type="ECO:0000256" key="1">
    <source>
        <dbReference type="SAM" id="MobiDB-lite"/>
    </source>
</evidence>
<sequence>MDPTVKSISSHTLVLISTDTEYSKSDDTWTNLVVPKSPASVISSPVLKVIVFSDSPSSSPPRTTSLRMEGIPPHNGRLHGDTNQHYWASTRLTGGCHAKKKLDMDATFRLPNMRMMAPRPPSTPGTGCECDKAVASEVDGRPGGVEA</sequence>
<evidence type="ECO:0000313" key="2">
    <source>
        <dbReference type="EMBL" id="KAB1223713.1"/>
    </source>
</evidence>
<proteinExistence type="predicted"/>
<feature type="region of interest" description="Disordered" evidence="1">
    <location>
        <begin position="54"/>
        <end position="82"/>
    </location>
</feature>
<keyword evidence="3" id="KW-1185">Reference proteome</keyword>
<dbReference type="Proteomes" id="UP000516437">
    <property type="component" value="Chromosome 2"/>
</dbReference>
<dbReference type="AlphaFoldDB" id="A0A6A1WFR8"/>